<gene>
    <name evidence="4" type="ORF">SAMN05192560_0665</name>
</gene>
<dbReference type="GO" id="GO:0004190">
    <property type="term" value="F:aspartic-type endopeptidase activity"/>
    <property type="evidence" value="ECO:0007669"/>
    <property type="project" value="InterPro"/>
</dbReference>
<feature type="domain" description="Prepilin type IV endopeptidase peptidase" evidence="3">
    <location>
        <begin position="4"/>
        <end position="109"/>
    </location>
</feature>
<proteinExistence type="inferred from homology"/>
<feature type="transmembrane region" description="Helical" evidence="2">
    <location>
        <begin position="82"/>
        <end position="115"/>
    </location>
</feature>
<dbReference type="PANTHER" id="PTHR30487:SF0">
    <property type="entry name" value="PREPILIN LEADER PEPTIDASE_N-METHYLTRANSFERASE-RELATED"/>
    <property type="match status" value="1"/>
</dbReference>
<reference evidence="5" key="1">
    <citation type="submission" date="2017-06" db="EMBL/GenBank/DDBJ databases">
        <authorList>
            <person name="Varghese N."/>
            <person name="Submissions S."/>
        </authorList>
    </citation>
    <scope>NUCLEOTIDE SEQUENCE [LARGE SCALE GENOMIC DNA]</scope>
    <source>
        <strain evidence="5">Ca-68</strain>
    </source>
</reference>
<dbReference type="EMBL" id="FZOA01000002">
    <property type="protein sequence ID" value="SNR71430.1"/>
    <property type="molecule type" value="Genomic_DNA"/>
</dbReference>
<dbReference type="GO" id="GO:0005886">
    <property type="term" value="C:plasma membrane"/>
    <property type="evidence" value="ECO:0007669"/>
    <property type="project" value="TreeGrafter"/>
</dbReference>
<keyword evidence="5" id="KW-1185">Reference proteome</keyword>
<dbReference type="PANTHER" id="PTHR30487">
    <property type="entry name" value="TYPE 4 PREPILIN-LIKE PROTEINS LEADER PEPTIDE-PROCESSING ENZYME"/>
    <property type="match status" value="1"/>
</dbReference>
<dbReference type="AlphaFoldDB" id="A0A238YK58"/>
<evidence type="ECO:0000256" key="1">
    <source>
        <dbReference type="ARBA" id="ARBA00005801"/>
    </source>
</evidence>
<feature type="transmembrane region" description="Helical" evidence="2">
    <location>
        <begin position="25"/>
        <end position="44"/>
    </location>
</feature>
<keyword evidence="2" id="KW-0472">Membrane</keyword>
<name>A0A238YK58_9PROT</name>
<dbReference type="InterPro" id="IPR000045">
    <property type="entry name" value="Prepilin_IV_endopep_pep"/>
</dbReference>
<dbReference type="InterPro" id="IPR050882">
    <property type="entry name" value="Prepilin_peptidase/N-MTase"/>
</dbReference>
<comment type="similarity">
    <text evidence="1">Belongs to the peptidase A24 family.</text>
</comment>
<evidence type="ECO:0000313" key="4">
    <source>
        <dbReference type="EMBL" id="SNR71430.1"/>
    </source>
</evidence>
<dbReference type="Proteomes" id="UP000198305">
    <property type="component" value="Unassembled WGS sequence"/>
</dbReference>
<keyword evidence="2" id="KW-0812">Transmembrane</keyword>
<dbReference type="Gene3D" id="1.20.120.1220">
    <property type="match status" value="1"/>
</dbReference>
<feature type="transmembrane region" description="Helical" evidence="2">
    <location>
        <begin position="136"/>
        <end position="153"/>
    </location>
</feature>
<accession>A0A238YK58</accession>
<sequence>MQEIVLIAWGLVVAGQDFSKRKISNYLTLGVVIVGVLWLLLRGVSFNGQSVMSVILGLAVASLLTIPGYVTKTLGAGDVKLLWAIAALCGLELMLGSFIVASVSVGVIFLCSTGLNMFLQYYGREWRPFYWNGQKRYIPFGTALGFGMIIFVLKPDFLGIRGSLAWLWQ</sequence>
<evidence type="ECO:0000256" key="2">
    <source>
        <dbReference type="SAM" id="Phobius"/>
    </source>
</evidence>
<dbReference type="OrthoDB" id="8537553at2"/>
<feature type="transmembrane region" description="Helical" evidence="2">
    <location>
        <begin position="51"/>
        <end position="70"/>
    </location>
</feature>
<organism evidence="4 5">
    <name type="scientific">Methylobacillus rhizosphaerae</name>
    <dbReference type="NCBI Taxonomy" id="551994"/>
    <lineage>
        <taxon>Bacteria</taxon>
        <taxon>Pseudomonadati</taxon>
        <taxon>Pseudomonadota</taxon>
        <taxon>Betaproteobacteria</taxon>
        <taxon>Nitrosomonadales</taxon>
        <taxon>Methylophilaceae</taxon>
        <taxon>Methylobacillus</taxon>
    </lineage>
</organism>
<evidence type="ECO:0000313" key="5">
    <source>
        <dbReference type="Proteomes" id="UP000198305"/>
    </source>
</evidence>
<dbReference type="Pfam" id="PF01478">
    <property type="entry name" value="Peptidase_A24"/>
    <property type="match status" value="1"/>
</dbReference>
<dbReference type="RefSeq" id="WP_089374805.1">
    <property type="nucleotide sequence ID" value="NZ_FZOA01000002.1"/>
</dbReference>
<dbReference type="GO" id="GO:0006465">
    <property type="term" value="P:signal peptide processing"/>
    <property type="evidence" value="ECO:0007669"/>
    <property type="project" value="TreeGrafter"/>
</dbReference>
<evidence type="ECO:0000259" key="3">
    <source>
        <dbReference type="Pfam" id="PF01478"/>
    </source>
</evidence>
<protein>
    <submittedName>
        <fullName evidence="4">Prepilin peptidase CpaA</fullName>
    </submittedName>
</protein>
<keyword evidence="2" id="KW-1133">Transmembrane helix</keyword>